<keyword evidence="4" id="KW-1185">Reference proteome</keyword>
<feature type="domain" description="NusB/RsmB/TIM44" evidence="2">
    <location>
        <begin position="17"/>
        <end position="119"/>
    </location>
</feature>
<dbReference type="SUPFAM" id="SSF48013">
    <property type="entry name" value="NusB-like"/>
    <property type="match status" value="1"/>
</dbReference>
<dbReference type="Pfam" id="PF01029">
    <property type="entry name" value="NusB"/>
    <property type="match status" value="1"/>
</dbReference>
<comment type="caution">
    <text evidence="3">The sequence shown here is derived from an EMBL/GenBank/DDBJ whole genome shotgun (WGS) entry which is preliminary data.</text>
</comment>
<dbReference type="InterPro" id="IPR035926">
    <property type="entry name" value="NusB-like_sf"/>
</dbReference>
<evidence type="ECO:0000256" key="1">
    <source>
        <dbReference type="ARBA" id="ARBA00022884"/>
    </source>
</evidence>
<dbReference type="InterPro" id="IPR006027">
    <property type="entry name" value="NusB_RsmB_TIM44"/>
</dbReference>
<dbReference type="Gene3D" id="1.10.940.10">
    <property type="entry name" value="NusB-like"/>
    <property type="match status" value="1"/>
</dbReference>
<evidence type="ECO:0000313" key="3">
    <source>
        <dbReference type="EMBL" id="MFC6659156.1"/>
    </source>
</evidence>
<protein>
    <submittedName>
        <fullName evidence="3">Transcription antitermination factor NusB</fullName>
    </submittedName>
</protein>
<accession>A0ABW1ZEC5</accession>
<dbReference type="Proteomes" id="UP001596317">
    <property type="component" value="Unassembled WGS sequence"/>
</dbReference>
<evidence type="ECO:0000259" key="2">
    <source>
        <dbReference type="Pfam" id="PF01029"/>
    </source>
</evidence>
<sequence>MTHTPPALRDRPGPHNPARELAVRVLIRVLAGEAFAAPALDAALQQARLPGRDAGLATHIVYGTLRRVLSLQAALSPLLRGPTHPKTRALLLAGAFEKLYLGTPVHAVVSDYVNLARAARLAPPGW</sequence>
<keyword evidence="1" id="KW-0694">RNA-binding</keyword>
<evidence type="ECO:0000313" key="4">
    <source>
        <dbReference type="Proteomes" id="UP001596317"/>
    </source>
</evidence>
<name>A0ABW1ZEC5_9DEIO</name>
<reference evidence="4" key="1">
    <citation type="journal article" date="2019" name="Int. J. Syst. Evol. Microbiol.">
        <title>The Global Catalogue of Microorganisms (GCM) 10K type strain sequencing project: providing services to taxonomists for standard genome sequencing and annotation.</title>
        <authorList>
            <consortium name="The Broad Institute Genomics Platform"/>
            <consortium name="The Broad Institute Genome Sequencing Center for Infectious Disease"/>
            <person name="Wu L."/>
            <person name="Ma J."/>
        </authorList>
    </citation>
    <scope>NUCLEOTIDE SEQUENCE [LARGE SCALE GENOMIC DNA]</scope>
    <source>
        <strain evidence="4">CCUG 63830</strain>
    </source>
</reference>
<organism evidence="3 4">
    <name type="scientific">Deinococcus multiflagellatus</name>
    <dbReference type="NCBI Taxonomy" id="1656887"/>
    <lineage>
        <taxon>Bacteria</taxon>
        <taxon>Thermotogati</taxon>
        <taxon>Deinococcota</taxon>
        <taxon>Deinococci</taxon>
        <taxon>Deinococcales</taxon>
        <taxon>Deinococcaceae</taxon>
        <taxon>Deinococcus</taxon>
    </lineage>
</organism>
<proteinExistence type="predicted"/>
<dbReference type="EMBL" id="JBHSWB010000001">
    <property type="protein sequence ID" value="MFC6659156.1"/>
    <property type="molecule type" value="Genomic_DNA"/>
</dbReference>
<gene>
    <name evidence="3" type="ORF">ACFP90_01355</name>
</gene>
<dbReference type="RefSeq" id="WP_380053656.1">
    <property type="nucleotide sequence ID" value="NZ_JBHSWB010000001.1"/>
</dbReference>